<evidence type="ECO:0000256" key="5">
    <source>
        <dbReference type="ARBA" id="ARBA00049447"/>
    </source>
</evidence>
<name>A0A7R9QKA6_9ACAR</name>
<dbReference type="Pfam" id="PF01207">
    <property type="entry name" value="Dus"/>
    <property type="match status" value="1"/>
</dbReference>
<evidence type="ECO:0000256" key="6">
    <source>
        <dbReference type="ARBA" id="ARBA00049513"/>
    </source>
</evidence>
<dbReference type="PANTHER" id="PTHR45846">
    <property type="entry name" value="TRNA-DIHYDROURIDINE(47) SYNTHASE [NAD(P)(+)]-LIKE"/>
    <property type="match status" value="1"/>
</dbReference>
<comment type="catalytic activity">
    <reaction evidence="6">
        <text>5,6-dihydrouridine(47) in tRNA + NADP(+) = uridine(47) in tRNA + NADPH + H(+)</text>
        <dbReference type="Rhea" id="RHEA:53360"/>
        <dbReference type="Rhea" id="RHEA-COMP:13539"/>
        <dbReference type="Rhea" id="RHEA-COMP:13540"/>
        <dbReference type="ChEBI" id="CHEBI:15378"/>
        <dbReference type="ChEBI" id="CHEBI:57783"/>
        <dbReference type="ChEBI" id="CHEBI:58349"/>
        <dbReference type="ChEBI" id="CHEBI:65315"/>
        <dbReference type="ChEBI" id="CHEBI:74443"/>
        <dbReference type="EC" id="1.3.1.89"/>
    </reaction>
    <physiologicalReaction direction="right-to-left" evidence="6">
        <dbReference type="Rhea" id="RHEA:53362"/>
    </physiologicalReaction>
</comment>
<comment type="similarity">
    <text evidence="8">Belongs to the dus family. Dus3 subfamily.</text>
</comment>
<dbReference type="GO" id="GO:0050660">
    <property type="term" value="F:flavin adenine dinucleotide binding"/>
    <property type="evidence" value="ECO:0007669"/>
    <property type="project" value="UniProtKB-UniRule"/>
</dbReference>
<keyword evidence="8" id="KW-0288">FMN</keyword>
<keyword evidence="8" id="KW-0819">tRNA processing</keyword>
<keyword evidence="8" id="KW-0285">Flavoprotein</keyword>
<keyword evidence="7 8" id="KW-0862">Zinc</keyword>
<dbReference type="GO" id="GO:0102265">
    <property type="term" value="F:tRNA-dihydrouridine47 synthase activity"/>
    <property type="evidence" value="ECO:0007669"/>
    <property type="project" value="UniProtKB-EC"/>
</dbReference>
<protein>
    <recommendedName>
        <fullName evidence="8">tRNA-dihydrouridine(47) synthase [NAD(P)(+)]</fullName>
        <ecNumber evidence="8">1.3.1.-</ecNumber>
    </recommendedName>
    <alternativeName>
        <fullName evidence="8">tRNA-dihydrouridine synthase 3</fullName>
    </alternativeName>
</protein>
<dbReference type="OrthoDB" id="259935at2759"/>
<evidence type="ECO:0000256" key="2">
    <source>
        <dbReference type="ARBA" id="ARBA00045365"/>
    </source>
</evidence>
<feature type="non-terminal residue" evidence="10">
    <location>
        <position position="1"/>
    </location>
</feature>
<feature type="zinc finger region" description="C3H1-type" evidence="7">
    <location>
        <begin position="1"/>
        <end position="14"/>
    </location>
</feature>
<feature type="non-terminal residue" evidence="10">
    <location>
        <position position="234"/>
    </location>
</feature>
<evidence type="ECO:0000313" key="11">
    <source>
        <dbReference type="Proteomes" id="UP000759131"/>
    </source>
</evidence>
<comment type="catalytic activity">
    <reaction evidence="3">
        <text>5,6-dihydrouridine(47) in tRNA + NAD(+) = uridine(47) in tRNA + NADH + H(+)</text>
        <dbReference type="Rhea" id="RHEA:53364"/>
        <dbReference type="Rhea" id="RHEA-COMP:13539"/>
        <dbReference type="Rhea" id="RHEA-COMP:13540"/>
        <dbReference type="ChEBI" id="CHEBI:15378"/>
        <dbReference type="ChEBI" id="CHEBI:57540"/>
        <dbReference type="ChEBI" id="CHEBI:57945"/>
        <dbReference type="ChEBI" id="CHEBI:65315"/>
        <dbReference type="ChEBI" id="CHEBI:74443"/>
        <dbReference type="EC" id="1.3.1.89"/>
    </reaction>
    <physiologicalReaction direction="right-to-left" evidence="3">
        <dbReference type="Rhea" id="RHEA:53366"/>
    </physiologicalReaction>
</comment>
<feature type="domain" description="C3H1-type" evidence="9">
    <location>
        <begin position="1"/>
        <end position="14"/>
    </location>
</feature>
<dbReference type="InterPro" id="IPR035587">
    <property type="entry name" value="DUS-like_FMN-bd"/>
</dbReference>
<reference evidence="10" key="1">
    <citation type="submission" date="2020-11" db="EMBL/GenBank/DDBJ databases">
        <authorList>
            <person name="Tran Van P."/>
        </authorList>
    </citation>
    <scope>NUCLEOTIDE SEQUENCE</scope>
</reference>
<dbReference type="CDD" id="cd02801">
    <property type="entry name" value="DUS_like_FMN"/>
    <property type="match status" value="1"/>
</dbReference>
<comment type="cofactor">
    <cofactor evidence="8">
        <name>FMN</name>
        <dbReference type="ChEBI" id="CHEBI:58210"/>
    </cofactor>
</comment>
<dbReference type="PROSITE" id="PS50103">
    <property type="entry name" value="ZF_C3H1"/>
    <property type="match status" value="1"/>
</dbReference>
<dbReference type="Gene3D" id="3.20.20.70">
    <property type="entry name" value="Aldolase class I"/>
    <property type="match status" value="1"/>
</dbReference>
<dbReference type="GO" id="GO:0006397">
    <property type="term" value="P:mRNA processing"/>
    <property type="evidence" value="ECO:0007669"/>
    <property type="project" value="UniProtKB-KW"/>
</dbReference>
<keyword evidence="1" id="KW-0507">mRNA processing</keyword>
<dbReference type="EMBL" id="OC900256">
    <property type="protein sequence ID" value="CAD7648991.1"/>
    <property type="molecule type" value="Genomic_DNA"/>
</dbReference>
<dbReference type="InterPro" id="IPR000571">
    <property type="entry name" value="Znf_CCCH"/>
</dbReference>
<sequence>CSYGDRCCHSHDLQEYHRQGLRPADIGDKCYLYDRFGKCPYGLICRFGGQHLADGYTNVVDEDKWRRMEAEKRCANLLAKELQLRLRKRTYDFAASKEVCDRLQRCDSAADTAYQALKSAPRVKPTVGAGGDRESKPTVDFAGKTYLAPLTTVGNLPFRRVCKRLGADITCGEMAMASNLLEGQQSEWALLRRHPSEDIFGVQICGANPQVMSRCAQLLHETCSVDFIDVNMGC</sequence>
<dbReference type="SUPFAM" id="SSF51395">
    <property type="entry name" value="FMN-linked oxidoreductases"/>
    <property type="match status" value="1"/>
</dbReference>
<comment type="catalytic activity">
    <reaction evidence="4">
        <text>a 5,6-dihydrouridine in mRNA + NAD(+) = a uridine in mRNA + NADH + H(+)</text>
        <dbReference type="Rhea" id="RHEA:69851"/>
        <dbReference type="Rhea" id="RHEA-COMP:14658"/>
        <dbReference type="Rhea" id="RHEA-COMP:17789"/>
        <dbReference type="ChEBI" id="CHEBI:15378"/>
        <dbReference type="ChEBI" id="CHEBI:57540"/>
        <dbReference type="ChEBI" id="CHEBI:57945"/>
        <dbReference type="ChEBI" id="CHEBI:65315"/>
        <dbReference type="ChEBI" id="CHEBI:74443"/>
    </reaction>
    <physiologicalReaction direction="right-to-left" evidence="4">
        <dbReference type="Rhea" id="RHEA:69853"/>
    </physiologicalReaction>
</comment>
<gene>
    <name evidence="10" type="ORF">OSB1V03_LOCUS22196</name>
</gene>
<dbReference type="InterPro" id="IPR013785">
    <property type="entry name" value="Aldolase_TIM"/>
</dbReference>
<proteinExistence type="inferred from homology"/>
<keyword evidence="7 8" id="KW-0863">Zinc-finger</keyword>
<evidence type="ECO:0000256" key="3">
    <source>
        <dbReference type="ARBA" id="ARBA00048266"/>
    </source>
</evidence>
<dbReference type="AlphaFoldDB" id="A0A7R9QKA6"/>
<evidence type="ECO:0000256" key="8">
    <source>
        <dbReference type="RuleBase" id="RU291113"/>
    </source>
</evidence>
<organism evidence="10">
    <name type="scientific">Medioppia subpectinata</name>
    <dbReference type="NCBI Taxonomy" id="1979941"/>
    <lineage>
        <taxon>Eukaryota</taxon>
        <taxon>Metazoa</taxon>
        <taxon>Ecdysozoa</taxon>
        <taxon>Arthropoda</taxon>
        <taxon>Chelicerata</taxon>
        <taxon>Arachnida</taxon>
        <taxon>Acari</taxon>
        <taxon>Acariformes</taxon>
        <taxon>Sarcoptiformes</taxon>
        <taxon>Oribatida</taxon>
        <taxon>Brachypylina</taxon>
        <taxon>Oppioidea</taxon>
        <taxon>Oppiidae</taxon>
        <taxon>Medioppia</taxon>
    </lineage>
</organism>
<keyword evidence="7 8" id="KW-0479">Metal-binding</keyword>
<dbReference type="GO" id="GO:0008270">
    <property type="term" value="F:zinc ion binding"/>
    <property type="evidence" value="ECO:0007669"/>
    <property type="project" value="UniProtKB-KW"/>
</dbReference>
<evidence type="ECO:0000256" key="1">
    <source>
        <dbReference type="ARBA" id="ARBA00022664"/>
    </source>
</evidence>
<evidence type="ECO:0000256" key="7">
    <source>
        <dbReference type="PROSITE-ProRule" id="PRU00723"/>
    </source>
</evidence>
<keyword evidence="11" id="KW-1185">Reference proteome</keyword>
<evidence type="ECO:0000313" key="10">
    <source>
        <dbReference type="EMBL" id="CAD7648991.1"/>
    </source>
</evidence>
<comment type="catalytic activity">
    <reaction evidence="5">
        <text>a 5,6-dihydrouridine in mRNA + NADP(+) = a uridine in mRNA + NADPH + H(+)</text>
        <dbReference type="Rhea" id="RHEA:69855"/>
        <dbReference type="Rhea" id="RHEA-COMP:14658"/>
        <dbReference type="Rhea" id="RHEA-COMP:17789"/>
        <dbReference type="ChEBI" id="CHEBI:15378"/>
        <dbReference type="ChEBI" id="CHEBI:57783"/>
        <dbReference type="ChEBI" id="CHEBI:58349"/>
        <dbReference type="ChEBI" id="CHEBI:65315"/>
        <dbReference type="ChEBI" id="CHEBI:74443"/>
    </reaction>
    <physiologicalReaction direction="right-to-left" evidence="5">
        <dbReference type="Rhea" id="RHEA:69857"/>
    </physiologicalReaction>
</comment>
<dbReference type="Proteomes" id="UP000759131">
    <property type="component" value="Unassembled WGS sequence"/>
</dbReference>
<dbReference type="PANTHER" id="PTHR45846:SF1">
    <property type="entry name" value="TRNA-DIHYDROURIDINE(47) SYNTHASE [NAD(P)(+)]-LIKE"/>
    <property type="match status" value="1"/>
</dbReference>
<dbReference type="EMBL" id="CAJPIZ010045681">
    <property type="protein sequence ID" value="CAG2122250.1"/>
    <property type="molecule type" value="Genomic_DNA"/>
</dbReference>
<keyword evidence="8" id="KW-0560">Oxidoreductase</keyword>
<dbReference type="EC" id="1.3.1.-" evidence="8"/>
<dbReference type="GO" id="GO:0003723">
    <property type="term" value="F:RNA binding"/>
    <property type="evidence" value="ECO:0007669"/>
    <property type="project" value="TreeGrafter"/>
</dbReference>
<evidence type="ECO:0000259" key="9">
    <source>
        <dbReference type="PROSITE" id="PS50103"/>
    </source>
</evidence>
<accession>A0A7R9QKA6</accession>
<comment type="function">
    <text evidence="2">Catalyzes the synthesis of dihydrouridine, a modified base, in various RNAs, such as tRNAs, mRNAs and some long non-coding RNAs (lncRNAs). Mainly modifies the uridine in position 47 (U47) in the D-loop of most cytoplasmic tRNAs. Also able to mediate the formation of dihydrouridine in some mRNAs, thereby regulating their translation.</text>
</comment>
<evidence type="ECO:0000256" key="4">
    <source>
        <dbReference type="ARBA" id="ARBA00048342"/>
    </source>
</evidence>